<comment type="subunit">
    <text evidence="8">Homotrimer.</text>
</comment>
<feature type="binding site" evidence="15">
    <location>
        <begin position="330"/>
        <end position="332"/>
    </location>
    <ligand>
        <name>4-CDP-2-C-methyl-D-erythritol 2-phosphate</name>
        <dbReference type="ChEBI" id="CHEBI:57919"/>
    </ligand>
</feature>
<dbReference type="EC" id="2.7.7.60" evidence="15"/>
<name>G7UP85_PSEUP</name>
<dbReference type="KEGG" id="psd:DSC_10675"/>
<keyword evidence="11 15" id="KW-0479">Metal-binding</keyword>
<comment type="catalytic activity">
    <reaction evidence="2 15">
        <text>2-C-methyl-D-erythritol 4-phosphate + CTP + H(+) = 4-CDP-2-C-methyl-D-erythritol + diphosphate</text>
        <dbReference type="Rhea" id="RHEA:13429"/>
        <dbReference type="ChEBI" id="CHEBI:15378"/>
        <dbReference type="ChEBI" id="CHEBI:33019"/>
        <dbReference type="ChEBI" id="CHEBI:37563"/>
        <dbReference type="ChEBI" id="CHEBI:57823"/>
        <dbReference type="ChEBI" id="CHEBI:58262"/>
        <dbReference type="EC" id="2.7.7.60"/>
    </reaction>
</comment>
<proteinExistence type="inferred from homology"/>
<dbReference type="InterPro" id="IPR026596">
    <property type="entry name" value="IspD/F"/>
</dbReference>
<dbReference type="EMBL" id="CP003093">
    <property type="protein sequence ID" value="AER56779.1"/>
    <property type="molecule type" value="Genomic_DNA"/>
</dbReference>
<feature type="binding site" evidence="15">
    <location>
        <position position="283"/>
    </location>
    <ligand>
        <name>a divalent metal cation</name>
        <dbReference type="ChEBI" id="CHEBI:60240"/>
    </ligand>
</feature>
<evidence type="ECO:0000256" key="4">
    <source>
        <dbReference type="ARBA" id="ARBA00004709"/>
    </source>
</evidence>
<dbReference type="PROSITE" id="PS01295">
    <property type="entry name" value="ISPD"/>
    <property type="match status" value="1"/>
</dbReference>
<dbReference type="GO" id="GO:0046872">
    <property type="term" value="F:metal ion binding"/>
    <property type="evidence" value="ECO:0007669"/>
    <property type="project" value="UniProtKB-KW"/>
</dbReference>
<feature type="site" description="Transition state stabilizer" evidence="15">
    <location>
        <position position="308"/>
    </location>
</feature>
<protein>
    <recommendedName>
        <fullName evidence="15">Bifunctional enzyme IspD/IspF</fullName>
    </recommendedName>
    <domain>
        <recommendedName>
            <fullName evidence="15">2-C-methyl-D-erythritol 4-phosphate cytidylyltransferase</fullName>
            <ecNumber evidence="15">2.7.7.60</ecNumber>
        </recommendedName>
        <alternativeName>
            <fullName evidence="15">4-diphosphocytidyl-2C-methyl-D-erythritol synthase</fullName>
        </alternativeName>
        <alternativeName>
            <fullName evidence="15">MEP cytidylyltransferase</fullName>
            <shortName evidence="15">MCT</shortName>
        </alternativeName>
    </domain>
    <domain>
        <recommendedName>
            <fullName evidence="15">2-C-methyl-D-erythritol 2,4-cyclodiphosphate synthase</fullName>
            <shortName evidence="15">MECDP-synthase</shortName>
            <shortName evidence="15">MECPP-synthase</shortName>
            <shortName evidence="15">MECPS</shortName>
            <ecNumber evidence="15">4.6.1.12</ecNumber>
        </recommendedName>
    </domain>
</protein>
<dbReference type="HAMAP" id="MF_01520">
    <property type="entry name" value="IspDF"/>
    <property type="match status" value="1"/>
</dbReference>
<evidence type="ECO:0000256" key="2">
    <source>
        <dbReference type="ARBA" id="ARBA00001282"/>
    </source>
</evidence>
<evidence type="ECO:0000256" key="3">
    <source>
        <dbReference type="ARBA" id="ARBA00001968"/>
    </source>
</evidence>
<feature type="region of interest" description="Disordered" evidence="16">
    <location>
        <begin position="228"/>
        <end position="273"/>
    </location>
</feature>
<comment type="function">
    <text evidence="15">Bifunctional enzyme that catalyzes the formation of 4-diphosphocytidyl-2-C-methyl-D-erythritol from CTP and 2-C-methyl-D-erythritol 4-phosphate (MEP) (IspD), and catalyzes the conversion of 4-diphosphocytidyl-2-C-methyl-D-erythritol 2-phosphate (CDP-ME2P) to 2-C-methyl-D-erythritol 2,4-cyclodiphosphate (ME-CPP) with a corresponding release of cytidine 5-monophosphate (CMP) (IspF).</text>
</comment>
<dbReference type="UniPathway" id="UPA00056">
    <property type="reaction ID" value="UER00093"/>
</dbReference>
<evidence type="ECO:0000256" key="13">
    <source>
        <dbReference type="ARBA" id="ARBA00023239"/>
    </source>
</evidence>
<evidence type="ECO:0000256" key="1">
    <source>
        <dbReference type="ARBA" id="ARBA00000200"/>
    </source>
</evidence>
<feature type="domain" description="2-C-methyl-D-erythritol 2,4-cyclodiphosphate synthase" evidence="17">
    <location>
        <begin position="274"/>
        <end position="428"/>
    </location>
</feature>
<dbReference type="CDD" id="cd02516">
    <property type="entry name" value="CDP-ME_synthetase"/>
    <property type="match status" value="1"/>
</dbReference>
<dbReference type="NCBIfam" id="TIGR00151">
    <property type="entry name" value="ispF"/>
    <property type="match status" value="1"/>
</dbReference>
<feature type="binding site" evidence="15">
    <location>
        <position position="316"/>
    </location>
    <ligand>
        <name>a divalent metal cation</name>
        <dbReference type="ChEBI" id="CHEBI:60240"/>
    </ligand>
</feature>
<evidence type="ECO:0000256" key="10">
    <source>
        <dbReference type="ARBA" id="ARBA00022695"/>
    </source>
</evidence>
<feature type="region of interest" description="2-C-methyl-D-erythritol 4-phosphate cytidylyltransferase" evidence="15">
    <location>
        <begin position="1"/>
        <end position="268"/>
    </location>
</feature>
<evidence type="ECO:0000313" key="18">
    <source>
        <dbReference type="EMBL" id="AER56779.1"/>
    </source>
</evidence>
<feature type="site" description="Positions MEP for the nucleophilic attack" evidence="15">
    <location>
        <position position="212"/>
    </location>
</feature>
<feature type="binding site" evidence="15">
    <location>
        <begin position="406"/>
        <end position="409"/>
    </location>
    <ligand>
        <name>4-CDP-2-C-methyl-D-erythritol 2-phosphate</name>
        <dbReference type="ChEBI" id="CHEBI:57919"/>
    </ligand>
</feature>
<evidence type="ECO:0000256" key="12">
    <source>
        <dbReference type="ARBA" id="ARBA00023229"/>
    </source>
</evidence>
<dbReference type="InterPro" id="IPR029044">
    <property type="entry name" value="Nucleotide-diphossugar_trans"/>
</dbReference>
<dbReference type="HOGENOM" id="CLU_042800_1_0_6"/>
<dbReference type="Pfam" id="PF01128">
    <property type="entry name" value="IspD"/>
    <property type="match status" value="1"/>
</dbReference>
<dbReference type="HAMAP" id="MF_00108">
    <property type="entry name" value="IspD"/>
    <property type="match status" value="1"/>
</dbReference>
<dbReference type="PANTHER" id="PTHR43181:SF1">
    <property type="entry name" value="2-C-METHYL-D-ERYTHRITOL 2,4-CYCLODIPHOSPHATE SYNTHASE, CHLOROPLASTIC"/>
    <property type="match status" value="1"/>
</dbReference>
<evidence type="ECO:0000256" key="11">
    <source>
        <dbReference type="ARBA" id="ARBA00022723"/>
    </source>
</evidence>
<organism evidence="18 19">
    <name type="scientific">Pseudoxanthomonas spadix (strain BD-a59)</name>
    <dbReference type="NCBI Taxonomy" id="1045855"/>
    <lineage>
        <taxon>Bacteria</taxon>
        <taxon>Pseudomonadati</taxon>
        <taxon>Pseudomonadota</taxon>
        <taxon>Gammaproteobacteria</taxon>
        <taxon>Lysobacterales</taxon>
        <taxon>Lysobacteraceae</taxon>
        <taxon>Pseudoxanthomonas</taxon>
    </lineage>
</organism>
<evidence type="ECO:0000256" key="15">
    <source>
        <dbReference type="HAMAP-Rule" id="MF_01520"/>
    </source>
</evidence>
<dbReference type="GO" id="GO:0016114">
    <property type="term" value="P:terpenoid biosynthetic process"/>
    <property type="evidence" value="ECO:0007669"/>
    <property type="project" value="InterPro"/>
</dbReference>
<dbReference type="GO" id="GO:0050518">
    <property type="term" value="F:2-C-methyl-D-erythritol 4-phosphate cytidylyltransferase activity"/>
    <property type="evidence" value="ECO:0007669"/>
    <property type="project" value="UniProtKB-UniRule"/>
</dbReference>
<dbReference type="STRING" id="1045855.DSC_10675"/>
<dbReference type="Gene3D" id="3.90.550.10">
    <property type="entry name" value="Spore Coat Polysaccharide Biosynthesis Protein SpsA, Chain A"/>
    <property type="match status" value="1"/>
</dbReference>
<dbReference type="eggNOG" id="COG1211">
    <property type="taxonomic scope" value="Bacteria"/>
</dbReference>
<dbReference type="InterPro" id="IPR034683">
    <property type="entry name" value="IspD/TarI"/>
</dbReference>
<comment type="similarity">
    <text evidence="7">Belongs to the IspD/TarI cytidylyltransferase family. IspD subfamily.</text>
</comment>
<feature type="site" description="Transition state stabilizer" evidence="15">
    <location>
        <position position="407"/>
    </location>
</feature>
<reference evidence="18 19" key="1">
    <citation type="journal article" date="2012" name="J. Bacteriol.">
        <title>Complete Genome Sequence of the BTEX-Degrading Bacterium Pseudoxanthomonas spadix BD-a59.</title>
        <authorList>
            <person name="Lee S.H."/>
            <person name="Jin H.M."/>
            <person name="Lee H.J."/>
            <person name="Kim J.M."/>
            <person name="Jeon C.O."/>
        </authorList>
    </citation>
    <scope>NUCLEOTIDE SEQUENCE [LARGE SCALE GENOMIC DNA]</scope>
    <source>
        <strain evidence="18 19">BD-a59</strain>
    </source>
</reference>
<comment type="cofactor">
    <cofactor evidence="3 15">
        <name>a divalent metal cation</name>
        <dbReference type="ChEBI" id="CHEBI:60240"/>
    </cofactor>
</comment>
<keyword evidence="13 15" id="KW-0456">Lyase</keyword>
<evidence type="ECO:0000259" key="17">
    <source>
        <dbReference type="Pfam" id="PF02542"/>
    </source>
</evidence>
<evidence type="ECO:0000256" key="5">
    <source>
        <dbReference type="ARBA" id="ARBA00004787"/>
    </source>
</evidence>
<evidence type="ECO:0000256" key="9">
    <source>
        <dbReference type="ARBA" id="ARBA00022679"/>
    </source>
</evidence>
<keyword evidence="12 15" id="KW-0414">Isoprene biosynthesis</keyword>
<evidence type="ECO:0000313" key="19">
    <source>
        <dbReference type="Proteomes" id="UP000005870"/>
    </source>
</evidence>
<dbReference type="EC" id="4.6.1.12" evidence="15"/>
<gene>
    <name evidence="18" type="primary">ispD</name>
    <name evidence="15" type="synonym">ispDF</name>
    <name evidence="18" type="ordered locus">DSC_10675</name>
</gene>
<feature type="site" description="Transition state stabilizer" evidence="15">
    <location>
        <position position="16"/>
    </location>
</feature>
<comment type="similarity">
    <text evidence="15">In the N-terminal section; belongs to the IspD/TarI cytidylyltransferase family. IspD subfamily.</text>
</comment>
<evidence type="ECO:0000256" key="6">
    <source>
        <dbReference type="ARBA" id="ARBA00008480"/>
    </source>
</evidence>
<comment type="similarity">
    <text evidence="15">In the C-terminal section; belongs to the IspF family.</text>
</comment>
<dbReference type="InterPro" id="IPR003526">
    <property type="entry name" value="MECDP_synthase"/>
</dbReference>
<dbReference type="CDD" id="cd00554">
    <property type="entry name" value="MECDP_synthase"/>
    <property type="match status" value="1"/>
</dbReference>
<evidence type="ECO:0000256" key="14">
    <source>
        <dbReference type="ARBA" id="ARBA00023268"/>
    </source>
</evidence>
<evidence type="ECO:0000256" key="16">
    <source>
        <dbReference type="SAM" id="MobiDB-lite"/>
    </source>
</evidence>
<dbReference type="SUPFAM" id="SSF53448">
    <property type="entry name" value="Nucleotide-diphospho-sugar transferases"/>
    <property type="match status" value="1"/>
</dbReference>
<dbReference type="InterPro" id="IPR001228">
    <property type="entry name" value="IspD"/>
</dbReference>
<feature type="binding site" evidence="15">
    <location>
        <begin position="308"/>
        <end position="309"/>
    </location>
    <ligand>
        <name>4-CDP-2-C-methyl-D-erythritol 2-phosphate</name>
        <dbReference type="ChEBI" id="CHEBI:57919"/>
    </ligand>
</feature>
<feature type="region of interest" description="2-C-methyl-D-erythritol 2,4-cyclodiphosphate synthase" evidence="15">
    <location>
        <begin position="275"/>
        <end position="431"/>
    </location>
</feature>
<dbReference type="FunFam" id="3.90.550.10:FF:000003">
    <property type="entry name" value="2-C-methyl-D-erythritol 4-phosphate cytidylyltransferase"/>
    <property type="match status" value="1"/>
</dbReference>
<dbReference type="InterPro" id="IPR020555">
    <property type="entry name" value="MECDP_synthase_CS"/>
</dbReference>
<dbReference type="Gene3D" id="3.30.1330.50">
    <property type="entry name" value="2-C-methyl-D-erythritol 2,4-cyclodiphosphate synthase"/>
    <property type="match status" value="1"/>
</dbReference>
<dbReference type="Proteomes" id="UP000005870">
    <property type="component" value="Chromosome"/>
</dbReference>
<dbReference type="NCBIfam" id="TIGR00453">
    <property type="entry name" value="ispD"/>
    <property type="match status" value="1"/>
</dbReference>
<comment type="similarity">
    <text evidence="6">Belongs to the IspF family.</text>
</comment>
<dbReference type="Pfam" id="PF02542">
    <property type="entry name" value="YgbB"/>
    <property type="match status" value="1"/>
</dbReference>
<feature type="binding site" evidence="15">
    <location>
        <begin position="281"/>
        <end position="283"/>
    </location>
    <ligand>
        <name>4-CDP-2-C-methyl-D-erythritol 2-phosphate</name>
        <dbReference type="ChEBI" id="CHEBI:57919"/>
    </ligand>
</feature>
<sequence>MRGIWVIVPAAGRGLRFGGQVPKQYLQVGGQPVLAWTLSTLLSHPLVEGVVVAISADDPWWPGWTEFGGKPVLACLGGGTRAASVLAALQALPEQVRGDDFVLVHDAARPNLAGADLEQLIERGRQDPVGALLAAPLRDTLKRAGDDGGVDGTEPRERLWRALTPQMFRRLQLTRALDQAAGAGIDVTDESMAMERLGLRPLLVEGSETNFKITTWADLERFAYIVRTRDPGPGTRGEQEQVQQQQQQQASSADSAVSALPGPGSRVPGPGTPFRIGQGFDVHAFAADGDHLMLGGVRVPHRCGVLAHSDGDVVIHALCDAMLGALALGDIGRHFPPGDPRWKDADSTDFLRHCDGLLRARGWQVGNADVTVICERPRVGPHARAMCTHLAQVLGIEVDAMSVKATTTEQLGFTGRGEGIAAQAVLLLVRA</sequence>
<feature type="site" description="Transition state stabilizer" evidence="15">
    <location>
        <position position="23"/>
    </location>
</feature>
<dbReference type="HAMAP" id="MF_00107">
    <property type="entry name" value="IspF"/>
    <property type="match status" value="1"/>
</dbReference>
<dbReference type="FunFam" id="3.30.1330.50:FF:000001">
    <property type="entry name" value="2-C-methyl-D-erythritol 2,4-cyclodiphosphate synthase"/>
    <property type="match status" value="1"/>
</dbReference>
<dbReference type="InterPro" id="IPR018294">
    <property type="entry name" value="ISPD_synthase_CS"/>
</dbReference>
<feature type="binding site" evidence="15">
    <location>
        <position position="416"/>
    </location>
    <ligand>
        <name>4-CDP-2-C-methyl-D-erythritol 2-phosphate</name>
        <dbReference type="ChEBI" id="CHEBI:57919"/>
    </ligand>
</feature>
<dbReference type="InterPro" id="IPR036571">
    <property type="entry name" value="MECDP_synthase_sf"/>
</dbReference>
<dbReference type="AlphaFoldDB" id="G7UP85"/>
<comment type="catalytic activity">
    <reaction evidence="1 15">
        <text>4-CDP-2-C-methyl-D-erythritol 2-phosphate = 2-C-methyl-D-erythritol 2,4-cyclic diphosphate + CMP</text>
        <dbReference type="Rhea" id="RHEA:23864"/>
        <dbReference type="ChEBI" id="CHEBI:57919"/>
        <dbReference type="ChEBI" id="CHEBI:58483"/>
        <dbReference type="ChEBI" id="CHEBI:60377"/>
        <dbReference type="EC" id="4.6.1.12"/>
    </reaction>
</comment>
<dbReference type="eggNOG" id="COG0245">
    <property type="taxonomic scope" value="Bacteria"/>
</dbReference>
<dbReference type="GO" id="GO:0019288">
    <property type="term" value="P:isopentenyl diphosphate biosynthetic process, methylerythritol 4-phosphate pathway"/>
    <property type="evidence" value="ECO:0007669"/>
    <property type="project" value="UniProtKB-UniRule"/>
</dbReference>
<dbReference type="PANTHER" id="PTHR43181">
    <property type="entry name" value="2-C-METHYL-D-ERYTHRITOL 2,4-CYCLODIPHOSPHATE SYNTHASE, CHLOROPLASTIC"/>
    <property type="match status" value="1"/>
</dbReference>
<feature type="compositionally biased region" description="Low complexity" evidence="16">
    <location>
        <begin position="240"/>
        <end position="259"/>
    </location>
</feature>
<feature type="site" description="Positions MEP for the nucleophilic attack" evidence="15">
    <location>
        <position position="156"/>
    </location>
</feature>
<comment type="pathway">
    <text evidence="5 15">Isoprenoid biosynthesis; isopentenyl diphosphate biosynthesis via DXP pathway; isopentenyl diphosphate from 1-deoxy-D-xylulose 5-phosphate: step 2/6.</text>
</comment>
<dbReference type="PROSITE" id="PS01350">
    <property type="entry name" value="ISPF"/>
    <property type="match status" value="1"/>
</dbReference>
<evidence type="ECO:0000256" key="8">
    <source>
        <dbReference type="ARBA" id="ARBA00011233"/>
    </source>
</evidence>
<comment type="caution">
    <text evidence="15">Lacks conserved residue(s) required for the propagation of feature annotation.</text>
</comment>
<keyword evidence="10 15" id="KW-0548">Nucleotidyltransferase</keyword>
<keyword evidence="14 15" id="KW-0511">Multifunctional enzyme</keyword>
<comment type="pathway">
    <text evidence="4 15">Isoprenoid biosynthesis; isopentenyl diphosphate biosynthesis via DXP pathway; isopentenyl diphosphate from 1-deoxy-D-xylulose 5-phosphate: step 4/6.</text>
</comment>
<accession>G7UP85</accession>
<feature type="binding site" evidence="15">
    <location>
        <position position="281"/>
    </location>
    <ligand>
        <name>a divalent metal cation</name>
        <dbReference type="ChEBI" id="CHEBI:60240"/>
    </ligand>
</feature>
<dbReference type="GO" id="GO:0008685">
    <property type="term" value="F:2-C-methyl-D-erythritol 2,4-cyclodiphosphate synthase activity"/>
    <property type="evidence" value="ECO:0007669"/>
    <property type="project" value="UniProtKB-UniRule"/>
</dbReference>
<keyword evidence="19" id="KW-1185">Reference proteome</keyword>
<keyword evidence="9 15" id="KW-0808">Transferase</keyword>
<feature type="binding site" evidence="15">
    <location>
        <position position="413"/>
    </location>
    <ligand>
        <name>4-CDP-2-C-methyl-D-erythritol 2-phosphate</name>
        <dbReference type="ChEBI" id="CHEBI:57919"/>
    </ligand>
</feature>
<evidence type="ECO:0000256" key="7">
    <source>
        <dbReference type="ARBA" id="ARBA00009789"/>
    </source>
</evidence>
<dbReference type="SUPFAM" id="SSF69765">
    <property type="entry name" value="IpsF-like"/>
    <property type="match status" value="1"/>
</dbReference>